<dbReference type="AlphaFoldDB" id="A0A1B7KSA8"/>
<dbReference type="InterPro" id="IPR050769">
    <property type="entry name" value="NAT_camello-type"/>
</dbReference>
<evidence type="ECO:0000313" key="4">
    <source>
        <dbReference type="Proteomes" id="UP000078290"/>
    </source>
</evidence>
<evidence type="ECO:0000256" key="1">
    <source>
        <dbReference type="ARBA" id="ARBA00022679"/>
    </source>
</evidence>
<comment type="caution">
    <text evidence="3">The sequence shown here is derived from an EMBL/GenBank/DDBJ whole genome shotgun (WGS) entry which is preliminary data.</text>
</comment>
<dbReference type="PANTHER" id="PTHR13947:SF37">
    <property type="entry name" value="LD18367P"/>
    <property type="match status" value="1"/>
</dbReference>
<dbReference type="PANTHER" id="PTHR13947">
    <property type="entry name" value="GNAT FAMILY N-ACETYLTRANSFERASE"/>
    <property type="match status" value="1"/>
</dbReference>
<dbReference type="PROSITE" id="PS51186">
    <property type="entry name" value="GNAT"/>
    <property type="match status" value="1"/>
</dbReference>
<dbReference type="EMBL" id="LXMA01000023">
    <property type="protein sequence ID" value="OAT72965.1"/>
    <property type="molecule type" value="Genomic_DNA"/>
</dbReference>
<feature type="domain" description="N-acetyltransferase" evidence="2">
    <location>
        <begin position="1"/>
        <end position="153"/>
    </location>
</feature>
<reference evidence="4" key="1">
    <citation type="submission" date="2016-05" db="EMBL/GenBank/DDBJ databases">
        <authorList>
            <person name="Wang W."/>
            <person name="Zhu L."/>
        </authorList>
    </citation>
    <scope>NUCLEOTIDE SEQUENCE [LARGE SCALE GENOMIC DNA]</scope>
    <source>
        <strain evidence="4">W-2</strain>
    </source>
</reference>
<organism evidence="3 4">
    <name type="scientific">Parageobacillus thermoglucosidasius</name>
    <name type="common">Geobacillus thermoglucosidasius</name>
    <dbReference type="NCBI Taxonomy" id="1426"/>
    <lineage>
        <taxon>Bacteria</taxon>
        <taxon>Bacillati</taxon>
        <taxon>Bacillota</taxon>
        <taxon>Bacilli</taxon>
        <taxon>Bacillales</taxon>
        <taxon>Anoxybacillaceae</taxon>
        <taxon>Parageobacillus</taxon>
    </lineage>
</organism>
<gene>
    <name evidence="3" type="ORF">A7K69_08555</name>
</gene>
<protein>
    <recommendedName>
        <fullName evidence="2">N-acetyltransferase domain-containing protein</fullName>
    </recommendedName>
</protein>
<dbReference type="InterPro" id="IPR016181">
    <property type="entry name" value="Acyl_CoA_acyltransferase"/>
</dbReference>
<dbReference type="Pfam" id="PF00583">
    <property type="entry name" value="Acetyltransf_1"/>
    <property type="match status" value="1"/>
</dbReference>
<dbReference type="CDD" id="cd04301">
    <property type="entry name" value="NAT_SF"/>
    <property type="match status" value="1"/>
</dbReference>
<proteinExistence type="predicted"/>
<dbReference type="Proteomes" id="UP000078290">
    <property type="component" value="Unassembled WGS sequence"/>
</dbReference>
<dbReference type="OrthoDB" id="5419426at2"/>
<name>A0A1B7KSA8_PARTM</name>
<evidence type="ECO:0000259" key="2">
    <source>
        <dbReference type="PROSITE" id="PS51186"/>
    </source>
</evidence>
<keyword evidence="1" id="KW-0808">Transferase</keyword>
<dbReference type="GO" id="GO:0008080">
    <property type="term" value="F:N-acetyltransferase activity"/>
    <property type="evidence" value="ECO:0007669"/>
    <property type="project" value="InterPro"/>
</dbReference>
<evidence type="ECO:0000313" key="3">
    <source>
        <dbReference type="EMBL" id="OAT72965.1"/>
    </source>
</evidence>
<dbReference type="RefSeq" id="WP_064551934.1">
    <property type="nucleotide sequence ID" value="NZ_LXMA01000023.1"/>
</dbReference>
<dbReference type="SUPFAM" id="SSF55729">
    <property type="entry name" value="Acyl-CoA N-acyltransferases (Nat)"/>
    <property type="match status" value="1"/>
</dbReference>
<dbReference type="Gene3D" id="3.40.630.30">
    <property type="match status" value="1"/>
</dbReference>
<dbReference type="InterPro" id="IPR000182">
    <property type="entry name" value="GNAT_dom"/>
</dbReference>
<sequence length="155" mass="18241">MIRMFKLEDADYIINSHYKIYNREYQYDLSFRDFIAESVNGFIKRSDSKENIWILEIEGEPKGSISIKKVNDKVAQLGLFLVEPDLRGSGYGKQLLQTAIAFCKEKGYQAVILWTNSELKTARRIYEKNGFQLKETRMRNLSNKELIEEKWELSI</sequence>
<accession>A0A1B7KSA8</accession>